<dbReference type="Proteomes" id="UP000030651">
    <property type="component" value="Unassembled WGS sequence"/>
</dbReference>
<dbReference type="InterPro" id="IPR010730">
    <property type="entry name" value="HET"/>
</dbReference>
<name>W3XKI6_PESFW</name>
<evidence type="ECO:0000259" key="1">
    <source>
        <dbReference type="Pfam" id="PF06985"/>
    </source>
</evidence>
<dbReference type="PANTHER" id="PTHR24148">
    <property type="entry name" value="ANKYRIN REPEAT DOMAIN-CONTAINING PROTEIN 39 HOMOLOG-RELATED"/>
    <property type="match status" value="1"/>
</dbReference>
<dbReference type="STRING" id="1229662.W3XKI6"/>
<dbReference type="eggNOG" id="ENOG502SIGM">
    <property type="taxonomic scope" value="Eukaryota"/>
</dbReference>
<dbReference type="HOGENOM" id="CLU_004184_7_4_1"/>
<dbReference type="OrthoDB" id="3477286at2759"/>
<proteinExistence type="predicted"/>
<protein>
    <recommendedName>
        <fullName evidence="1">Heterokaryon incompatibility domain-containing protein</fullName>
    </recommendedName>
</protein>
<dbReference type="KEGG" id="pfy:PFICI_00348"/>
<evidence type="ECO:0000313" key="3">
    <source>
        <dbReference type="Proteomes" id="UP000030651"/>
    </source>
</evidence>
<reference evidence="3" key="1">
    <citation type="journal article" date="2015" name="BMC Genomics">
        <title>Genomic and transcriptomic analysis of the endophytic fungus Pestalotiopsis fici reveals its lifestyle and high potential for synthesis of natural products.</title>
        <authorList>
            <person name="Wang X."/>
            <person name="Zhang X."/>
            <person name="Liu L."/>
            <person name="Xiang M."/>
            <person name="Wang W."/>
            <person name="Sun X."/>
            <person name="Che Y."/>
            <person name="Guo L."/>
            <person name="Liu G."/>
            <person name="Guo L."/>
            <person name="Wang C."/>
            <person name="Yin W.B."/>
            <person name="Stadler M."/>
            <person name="Zhang X."/>
            <person name="Liu X."/>
        </authorList>
    </citation>
    <scope>NUCLEOTIDE SEQUENCE [LARGE SCALE GENOMIC DNA]</scope>
    <source>
        <strain evidence="3">W106-1 / CGMCC3.15140</strain>
    </source>
</reference>
<evidence type="ECO:0000313" key="2">
    <source>
        <dbReference type="EMBL" id="ETS86520.1"/>
    </source>
</evidence>
<dbReference type="EMBL" id="KI912109">
    <property type="protein sequence ID" value="ETS86520.1"/>
    <property type="molecule type" value="Genomic_DNA"/>
</dbReference>
<accession>W3XKI6</accession>
<dbReference type="RefSeq" id="XP_007827120.1">
    <property type="nucleotide sequence ID" value="XM_007828929.1"/>
</dbReference>
<gene>
    <name evidence="2" type="ORF">PFICI_00348</name>
</gene>
<sequence length="606" mass="68776">MATELLSDEDPVRRRRLQDSTTPIIYTPLIPAEAQIRLLTLHPGPFDEDIRCSLNTASLKSVLQYEALSYVWGDPADTLPVVVDGSEIQVTTNLEAALRHLRWQEKARTLWADAICINQNDTEEKTVQVPMMGDIYRQATSVVVWLGHGLEHVDVAVRWAQLYLWKQERETPPGSEANVPDTQLTLVGFCNSRPWFHPLAQAPLLASYVDIPRIFIGYKDAFFKVVSNKMAAFSANPDLESLAEQNQQLFTTMTREYYKHVAQDRTAWSCLYDMIMHNRNQATTTENFPRLLVGSVGKGCSEPRDRMYALYGLCPNHSSALPVDYKKTQRQVILETITHITSSRFLYFLWTYLEFHADRFVRPQKLPSWTPDFDRRQEFINAKMNGKHGLRFVDRRIEADHISPDLTTLHLWARNLGYCKILRRLSDPGPVTKIPGQKADITFEFAAFIKDLRDNEPSPTGHELCQRFARRAVIDNEGHEQTSDDDLVEAFKAVHSDPSLAHRGQNGEFKSRALELVSRSRSCLRGVACIVTSNGCVGFSPYDTEDDDLVVVPRFPNPLMVLRKEFADPNQGGRHSYLMVGVANVDVDAVGVAESHGVDVVEYLVR</sequence>
<dbReference type="GeneID" id="19265361"/>
<dbReference type="Pfam" id="PF06985">
    <property type="entry name" value="HET"/>
    <property type="match status" value="1"/>
</dbReference>
<dbReference type="PANTHER" id="PTHR24148:SF82">
    <property type="entry name" value="HETEROKARYON INCOMPATIBILITY DOMAIN-CONTAINING PROTEIN"/>
    <property type="match status" value="1"/>
</dbReference>
<feature type="domain" description="Heterokaryon incompatibility" evidence="1">
    <location>
        <begin position="65"/>
        <end position="196"/>
    </location>
</feature>
<organism evidence="2 3">
    <name type="scientific">Pestalotiopsis fici (strain W106-1 / CGMCC3.15140)</name>
    <dbReference type="NCBI Taxonomy" id="1229662"/>
    <lineage>
        <taxon>Eukaryota</taxon>
        <taxon>Fungi</taxon>
        <taxon>Dikarya</taxon>
        <taxon>Ascomycota</taxon>
        <taxon>Pezizomycotina</taxon>
        <taxon>Sordariomycetes</taxon>
        <taxon>Xylariomycetidae</taxon>
        <taxon>Amphisphaeriales</taxon>
        <taxon>Sporocadaceae</taxon>
        <taxon>Pestalotiopsis</taxon>
    </lineage>
</organism>
<keyword evidence="3" id="KW-1185">Reference proteome</keyword>
<dbReference type="AlphaFoldDB" id="W3XKI6"/>
<dbReference type="InParanoid" id="W3XKI6"/>
<dbReference type="InterPro" id="IPR052895">
    <property type="entry name" value="HetReg/Transcr_Mod"/>
</dbReference>